<accession>N9BME2</accession>
<dbReference type="PANTHER" id="PTHR37421:SF1">
    <property type="entry name" value="UPF0260 PROTEIN YCGN"/>
    <property type="match status" value="1"/>
</dbReference>
<dbReference type="NCBIfam" id="NF003507">
    <property type="entry name" value="PRK05170.2-5"/>
    <property type="match status" value="1"/>
</dbReference>
<evidence type="ECO:0000256" key="1">
    <source>
        <dbReference type="HAMAP-Rule" id="MF_00676"/>
    </source>
</evidence>
<dbReference type="HOGENOM" id="CLU_109769_0_1_6"/>
<dbReference type="Pfam" id="PF03692">
    <property type="entry name" value="CxxCxxCC"/>
    <property type="match status" value="1"/>
</dbReference>
<evidence type="ECO:0000313" key="3">
    <source>
        <dbReference type="Proteomes" id="UP000018444"/>
    </source>
</evidence>
<dbReference type="InterPro" id="IPR005358">
    <property type="entry name" value="Puta_zinc/iron-chelating_dom"/>
</dbReference>
<dbReference type="NCBIfam" id="NF003501">
    <property type="entry name" value="PRK05170.1-5"/>
    <property type="match status" value="1"/>
</dbReference>
<proteinExistence type="inferred from homology"/>
<reference evidence="2 3" key="1">
    <citation type="submission" date="2013-02" db="EMBL/GenBank/DDBJ databases">
        <title>The Genome Sequence of Acinetobacter johnsonii ANC 3681.</title>
        <authorList>
            <consortium name="The Broad Institute Genome Sequencing Platform"/>
            <consortium name="The Broad Institute Genome Sequencing Center for Infectious Disease"/>
            <person name="Cerqueira G."/>
            <person name="Feldgarden M."/>
            <person name="Courvalin P."/>
            <person name="Perichon B."/>
            <person name="Grillot-Courvalin C."/>
            <person name="Clermont D."/>
            <person name="Rocha E."/>
            <person name="Yoon E.-J."/>
            <person name="Nemec A."/>
            <person name="Walker B."/>
            <person name="Young S.K."/>
            <person name="Zeng Q."/>
            <person name="Gargeya S."/>
            <person name="Fitzgerald M."/>
            <person name="Haas B."/>
            <person name="Abouelleil A."/>
            <person name="Alvarado L."/>
            <person name="Arachchi H.M."/>
            <person name="Berlin A.M."/>
            <person name="Chapman S.B."/>
            <person name="Dewar J."/>
            <person name="Goldberg J."/>
            <person name="Griggs A."/>
            <person name="Gujja S."/>
            <person name="Hansen M."/>
            <person name="Howarth C."/>
            <person name="Imamovic A."/>
            <person name="Larimer J."/>
            <person name="McCowan C."/>
            <person name="Murphy C."/>
            <person name="Neiman D."/>
            <person name="Pearson M."/>
            <person name="Priest M."/>
            <person name="Roberts A."/>
            <person name="Saif S."/>
            <person name="Shea T."/>
            <person name="Sisk P."/>
            <person name="Sykes S."/>
            <person name="Wortman J."/>
            <person name="Nusbaum C."/>
            <person name="Birren B."/>
        </authorList>
    </citation>
    <scope>NUCLEOTIDE SEQUENCE [LARGE SCALE GENOMIC DNA]</scope>
    <source>
        <strain evidence="2 3">ANC 3681</strain>
    </source>
</reference>
<sequence length="171" mass="19674">MVLKSTVAIGYNVLLSLSASVMSQELRPEFWKHYALTELRSAEWEALCDGCGLCCLVKLEDEESQEVAYTKVACKLLDCQTASCRDYPNRKQHVPDCIQLTPELLDTIHWLPPSCAYRRLHEGKNLPRWHYLNTGSRQSILKAKKSAAGRCISEEEINQEEIEDYIVRWVR</sequence>
<name>N9BME2_ACIJO</name>
<protein>
    <recommendedName>
        <fullName evidence="1">UPF0260 protein F946_00410</fullName>
    </recommendedName>
</protein>
<comment type="similarity">
    <text evidence="1">Belongs to the UPF0260 family.</text>
</comment>
<gene>
    <name evidence="2" type="ORF">F946_00410</name>
</gene>
<organism evidence="2 3">
    <name type="scientific">Acinetobacter johnsonii ANC 3681</name>
    <dbReference type="NCBI Taxonomy" id="1217662"/>
    <lineage>
        <taxon>Bacteria</taxon>
        <taxon>Pseudomonadati</taxon>
        <taxon>Pseudomonadota</taxon>
        <taxon>Gammaproteobacteria</taxon>
        <taxon>Moraxellales</taxon>
        <taxon>Moraxellaceae</taxon>
        <taxon>Acinetobacter</taxon>
    </lineage>
</organism>
<evidence type="ECO:0000313" key="2">
    <source>
        <dbReference type="EMBL" id="ENV74371.1"/>
    </source>
</evidence>
<dbReference type="PATRIC" id="fig|1217662.4.peg.401"/>
<dbReference type="PANTHER" id="PTHR37421">
    <property type="entry name" value="UPF0260 PROTEIN YCGN"/>
    <property type="match status" value="1"/>
</dbReference>
<dbReference type="PIRSF" id="PIRSF006173">
    <property type="entry name" value="UCP006173"/>
    <property type="match status" value="1"/>
</dbReference>
<dbReference type="Proteomes" id="UP000018444">
    <property type="component" value="Unassembled WGS sequence"/>
</dbReference>
<dbReference type="InterPro" id="IPR008228">
    <property type="entry name" value="UCP006173"/>
</dbReference>
<dbReference type="EMBL" id="APPZ01000002">
    <property type="protein sequence ID" value="ENV74371.1"/>
    <property type="molecule type" value="Genomic_DNA"/>
</dbReference>
<dbReference type="HAMAP" id="MF_00676">
    <property type="entry name" value="UPF0260"/>
    <property type="match status" value="1"/>
</dbReference>
<comment type="caution">
    <text evidence="2">The sequence shown here is derived from an EMBL/GenBank/DDBJ whole genome shotgun (WGS) entry which is preliminary data.</text>
</comment>
<dbReference type="AlphaFoldDB" id="N9BME2"/>